<evidence type="ECO:0000256" key="10">
    <source>
        <dbReference type="ARBA" id="ARBA00044960"/>
    </source>
</evidence>
<dbReference type="EMBL" id="QNGE01001170">
    <property type="protein sequence ID" value="KAA3678247.1"/>
    <property type="molecule type" value="Genomic_DNA"/>
</dbReference>
<comment type="similarity">
    <text evidence="1">Belongs to the GLMP family.</text>
</comment>
<reference evidence="13 14" key="1">
    <citation type="journal article" date="2019" name="Gigascience">
        <title>Whole-genome sequence of the oriental lung fluke Paragonimus westermani.</title>
        <authorList>
            <person name="Oey H."/>
            <person name="Zakrzewski M."/>
            <person name="Narain K."/>
            <person name="Devi K.R."/>
            <person name="Agatsuma T."/>
            <person name="Nawaratna S."/>
            <person name="Gobert G.N."/>
            <person name="Jones M.K."/>
            <person name="Ragan M.A."/>
            <person name="McManus D.P."/>
            <person name="Krause L."/>
        </authorList>
    </citation>
    <scope>NUCLEOTIDE SEQUENCE [LARGE SCALE GENOMIC DNA]</scope>
    <source>
        <strain evidence="13 14">IND2009</strain>
    </source>
</reference>
<dbReference type="Proteomes" id="UP000324629">
    <property type="component" value="Unassembled WGS sequence"/>
</dbReference>
<proteinExistence type="inferred from homology"/>
<protein>
    <recommendedName>
        <fullName evidence="15">Lysosomal protein NCU-G1</fullName>
    </recommendedName>
</protein>
<evidence type="ECO:0000256" key="1">
    <source>
        <dbReference type="ARBA" id="ARBA00010599"/>
    </source>
</evidence>
<evidence type="ECO:0000256" key="12">
    <source>
        <dbReference type="SAM" id="SignalP"/>
    </source>
</evidence>
<feature type="chain" id="PRO_5023856341" description="Lysosomal protein NCU-G1" evidence="12">
    <location>
        <begin position="24"/>
        <end position="448"/>
    </location>
</feature>
<evidence type="ECO:0000256" key="8">
    <source>
        <dbReference type="ARBA" id="ARBA00024176"/>
    </source>
</evidence>
<evidence type="ECO:0000256" key="9">
    <source>
        <dbReference type="ARBA" id="ARBA00024189"/>
    </source>
</evidence>
<feature type="transmembrane region" description="Helical" evidence="11">
    <location>
        <begin position="399"/>
        <end position="425"/>
    </location>
</feature>
<accession>A0A5J4NRE6</accession>
<name>A0A5J4NRE6_9TREM</name>
<keyword evidence="5 11" id="KW-0472">Membrane</keyword>
<evidence type="ECO:0000256" key="6">
    <source>
        <dbReference type="ARBA" id="ARBA00023180"/>
    </source>
</evidence>
<comment type="function">
    <text evidence="8">Required to protect lysosomal transporter MFSD1 from lysosomal proteolysis and for MFSD1 lysosomal localization.</text>
</comment>
<dbReference type="AlphaFoldDB" id="A0A5J4NRE6"/>
<sequence length="448" mass="49894">MGTVPLPFVLLLLIALGRHLCCCSWTVTLELNPKCTEECDTFNLVHVAARNESSSVHIFFSASQRISPSILLLHSDVPTADPQINWIKMLDPVEPVDAISLDGVTQSYAVLFSKLIEYNDTHDFADMSKVPENEVHLLNKWSWKLTTAIDTQPHTIEGNHMFEVIFEGNDTGTVCANNGHVKLKFAISAVEQRNPRMPRLKFVPGLSTQIELVMANLHTSFIRGRFGLQLLFVSNESVIPGEDFRLESLFSINDEVTPGIFEMVNIKLGERDNSTKSTLQSHSAASQPSWPAGFIQARPVCYTSERYREVKASRDAKLGVQRAVLNTSDQELLLPRTLPYLFYAQRIKPTDDPHEAVGMRLQNISFGTPGDGYYVHSSFIVWTISFGFGEPPVDGLSPLLIGLITLSAVVVLGSLLFGTMLILIFQRRHRFGEFQRLAETDATSAVST</sequence>
<keyword evidence="14" id="KW-1185">Reference proteome</keyword>
<organism evidence="13 14">
    <name type="scientific">Paragonimus westermani</name>
    <dbReference type="NCBI Taxonomy" id="34504"/>
    <lineage>
        <taxon>Eukaryota</taxon>
        <taxon>Metazoa</taxon>
        <taxon>Spiralia</taxon>
        <taxon>Lophotrochozoa</taxon>
        <taxon>Platyhelminthes</taxon>
        <taxon>Trematoda</taxon>
        <taxon>Digenea</taxon>
        <taxon>Plagiorchiida</taxon>
        <taxon>Troglotremata</taxon>
        <taxon>Troglotrematidae</taxon>
        <taxon>Paragonimus</taxon>
    </lineage>
</organism>
<dbReference type="InterPro" id="IPR029382">
    <property type="entry name" value="NCU-G1"/>
</dbReference>
<comment type="subcellular location">
    <subcellularLocation>
        <location evidence="9">Lysosome membrane</location>
        <topology evidence="9">Single-pass type I membrane protein</topology>
        <orientation evidence="9">Lumenal side</orientation>
    </subcellularLocation>
</comment>
<evidence type="ECO:0000256" key="3">
    <source>
        <dbReference type="ARBA" id="ARBA00022729"/>
    </source>
</evidence>
<evidence type="ECO:0000313" key="13">
    <source>
        <dbReference type="EMBL" id="KAA3678247.1"/>
    </source>
</evidence>
<dbReference type="GO" id="GO:0005765">
    <property type="term" value="C:lysosomal membrane"/>
    <property type="evidence" value="ECO:0007669"/>
    <property type="project" value="UniProtKB-SubCell"/>
</dbReference>
<dbReference type="PANTHER" id="PTHR31981">
    <property type="entry name" value="GLYCOSYLATED LYSOSOMAL MEMBRANE PROTEIN"/>
    <property type="match status" value="1"/>
</dbReference>
<evidence type="ECO:0000313" key="14">
    <source>
        <dbReference type="Proteomes" id="UP000324629"/>
    </source>
</evidence>
<keyword evidence="6" id="KW-0325">Glycoprotein</keyword>
<evidence type="ECO:0000256" key="4">
    <source>
        <dbReference type="ARBA" id="ARBA00022989"/>
    </source>
</evidence>
<keyword evidence="4 11" id="KW-1133">Transmembrane helix</keyword>
<keyword evidence="7" id="KW-0458">Lysosome</keyword>
<comment type="subunit">
    <text evidence="10">Interacts (via lumenal domain) with lysosomal protein MFSD1; the interaction starts while both proteins are still in the endoplasmic reticulum and is required for stabilization of MFSD1 in lysosomes but has no direct effect on its targeting to lysosomes or transporter activity.</text>
</comment>
<dbReference type="Pfam" id="PF15065">
    <property type="entry name" value="NCU-G1"/>
    <property type="match status" value="1"/>
</dbReference>
<evidence type="ECO:0000256" key="7">
    <source>
        <dbReference type="ARBA" id="ARBA00023228"/>
    </source>
</evidence>
<keyword evidence="3 12" id="KW-0732">Signal</keyword>
<evidence type="ECO:0000256" key="2">
    <source>
        <dbReference type="ARBA" id="ARBA00022692"/>
    </source>
</evidence>
<dbReference type="PANTHER" id="PTHR31981:SF1">
    <property type="entry name" value="GLYCOSYLATED LYSOSOMAL MEMBRANE PROTEIN"/>
    <property type="match status" value="1"/>
</dbReference>
<evidence type="ECO:0000256" key="5">
    <source>
        <dbReference type="ARBA" id="ARBA00023136"/>
    </source>
</evidence>
<comment type="caution">
    <text evidence="13">The sequence shown here is derived from an EMBL/GenBank/DDBJ whole genome shotgun (WGS) entry which is preliminary data.</text>
</comment>
<evidence type="ECO:0008006" key="15">
    <source>
        <dbReference type="Google" id="ProtNLM"/>
    </source>
</evidence>
<evidence type="ECO:0000256" key="11">
    <source>
        <dbReference type="SAM" id="Phobius"/>
    </source>
</evidence>
<gene>
    <name evidence="13" type="ORF">DEA37_0011517</name>
</gene>
<feature type="signal peptide" evidence="12">
    <location>
        <begin position="1"/>
        <end position="23"/>
    </location>
</feature>
<keyword evidence="2 11" id="KW-0812">Transmembrane</keyword>